<dbReference type="SUPFAM" id="SSF56672">
    <property type="entry name" value="DNA/RNA polymerases"/>
    <property type="match status" value="1"/>
</dbReference>
<sequence length="279" mass="32987">MEENEEDSTETRWKDTKEIIKKAWIVEERRVKERKLGFRRWWNRDCTRMKWGAKKEYKKWKKGEKKQWKTHFEKLLQGSGTKKLGEKREMIGEKKEGEGITAEEILQAWKDLKKRKAPGWDEIPNEAWIHGSQEIKEKLVAIIGKIWDGEEIPEDWKTGVIVQIYKKGNVNESGNYRGITLLPTTYKIYAEVLRKILVKEVEEKGLEGGVRTVNRKKLWKILEDIGISKYIVEQLKGIYEEPRVRVRTEGGVTEDFWTELGLRQGCVLSPILFCFYIRD</sequence>
<dbReference type="AlphaFoldDB" id="A0A232ES06"/>
<evidence type="ECO:0000313" key="2">
    <source>
        <dbReference type="EMBL" id="OXU21149.1"/>
    </source>
</evidence>
<dbReference type="GO" id="GO:0071897">
    <property type="term" value="P:DNA biosynthetic process"/>
    <property type="evidence" value="ECO:0007669"/>
    <property type="project" value="UniProtKB-ARBA"/>
</dbReference>
<comment type="caution">
    <text evidence="2">The sequence shown here is derived from an EMBL/GenBank/DDBJ whole genome shotgun (WGS) entry which is preliminary data.</text>
</comment>
<accession>A0A232ES06</accession>
<dbReference type="PROSITE" id="PS50878">
    <property type="entry name" value="RT_POL"/>
    <property type="match status" value="1"/>
</dbReference>
<feature type="domain" description="Reverse transcriptase" evidence="1">
    <location>
        <begin position="145"/>
        <end position="279"/>
    </location>
</feature>
<dbReference type="InterPro" id="IPR043502">
    <property type="entry name" value="DNA/RNA_pol_sf"/>
</dbReference>
<dbReference type="OrthoDB" id="7697103at2759"/>
<keyword evidence="3" id="KW-1185">Reference proteome</keyword>
<name>A0A232ES06_9HYME</name>
<protein>
    <recommendedName>
        <fullName evidence="1">Reverse transcriptase domain-containing protein</fullName>
    </recommendedName>
</protein>
<evidence type="ECO:0000313" key="3">
    <source>
        <dbReference type="Proteomes" id="UP000215335"/>
    </source>
</evidence>
<organism evidence="2 3">
    <name type="scientific">Trichomalopsis sarcophagae</name>
    <dbReference type="NCBI Taxonomy" id="543379"/>
    <lineage>
        <taxon>Eukaryota</taxon>
        <taxon>Metazoa</taxon>
        <taxon>Ecdysozoa</taxon>
        <taxon>Arthropoda</taxon>
        <taxon>Hexapoda</taxon>
        <taxon>Insecta</taxon>
        <taxon>Pterygota</taxon>
        <taxon>Neoptera</taxon>
        <taxon>Endopterygota</taxon>
        <taxon>Hymenoptera</taxon>
        <taxon>Apocrita</taxon>
        <taxon>Proctotrupomorpha</taxon>
        <taxon>Chalcidoidea</taxon>
        <taxon>Pteromalidae</taxon>
        <taxon>Pteromalinae</taxon>
        <taxon>Trichomalopsis</taxon>
    </lineage>
</organism>
<dbReference type="STRING" id="543379.A0A232ES06"/>
<proteinExistence type="predicted"/>
<dbReference type="InterPro" id="IPR000477">
    <property type="entry name" value="RT_dom"/>
</dbReference>
<dbReference type="Proteomes" id="UP000215335">
    <property type="component" value="Unassembled WGS sequence"/>
</dbReference>
<gene>
    <name evidence="2" type="ORF">TSAR_003100</name>
</gene>
<evidence type="ECO:0000259" key="1">
    <source>
        <dbReference type="PROSITE" id="PS50878"/>
    </source>
</evidence>
<dbReference type="EMBL" id="NNAY01002518">
    <property type="protein sequence ID" value="OXU21149.1"/>
    <property type="molecule type" value="Genomic_DNA"/>
</dbReference>
<dbReference type="PANTHER" id="PTHR19446">
    <property type="entry name" value="REVERSE TRANSCRIPTASES"/>
    <property type="match status" value="1"/>
</dbReference>
<reference evidence="2 3" key="1">
    <citation type="journal article" date="2017" name="Curr. Biol.">
        <title>The Evolution of Venom by Co-option of Single-Copy Genes.</title>
        <authorList>
            <person name="Martinson E.O."/>
            <person name="Mrinalini"/>
            <person name="Kelkar Y.D."/>
            <person name="Chang C.H."/>
            <person name="Werren J.H."/>
        </authorList>
    </citation>
    <scope>NUCLEOTIDE SEQUENCE [LARGE SCALE GENOMIC DNA]</scope>
    <source>
        <strain evidence="2 3">Alberta</strain>
        <tissue evidence="2">Whole body</tissue>
    </source>
</reference>